<accession>A0A0H3XHB8</accession>
<keyword evidence="2" id="KW-1185">Reference proteome</keyword>
<evidence type="ECO:0008006" key="3">
    <source>
        <dbReference type="Google" id="ProtNLM"/>
    </source>
</evidence>
<dbReference type="STRING" id="315358.SERIO_v1c04690"/>
<dbReference type="PATRIC" id="fig|743698.3.peg.470"/>
<proteinExistence type="predicted"/>
<reference evidence="2" key="2">
    <citation type="submission" date="2015-06" db="EMBL/GenBank/DDBJ databases">
        <title>Complete genome sequence of Spiroplasma eriocheiris TDA-040725-5 (DSM 21848).</title>
        <authorList>
            <person name="Lo W.-S."/>
            <person name="Kuo C.-H."/>
        </authorList>
    </citation>
    <scope>NUCLEOTIDE SEQUENCE [LARGE SCALE GENOMIC DNA]</scope>
    <source>
        <strain evidence="2">TDA-040725-5</strain>
    </source>
</reference>
<dbReference type="SUPFAM" id="SSF116965">
    <property type="entry name" value="Hypothetical protein MPN330"/>
    <property type="match status" value="1"/>
</dbReference>
<dbReference type="AlphaFoldDB" id="A0A0H3XHB8"/>
<reference evidence="1 2" key="1">
    <citation type="journal article" date="2015" name="Genome Biol. Evol.">
        <title>Found and Lost: The Fates of Horizontally Acquired Genes in Arthropod-Symbiotic Spiroplasma.</title>
        <authorList>
            <person name="Lo W.S."/>
            <person name="Gasparich G.E."/>
            <person name="Kuo C.H."/>
        </authorList>
    </citation>
    <scope>NUCLEOTIDE SEQUENCE [LARGE SCALE GENOMIC DNA]</scope>
    <source>
        <strain evidence="2">TDA-040725-5</strain>
    </source>
</reference>
<dbReference type="KEGG" id="seri:SERIO_v1c04690"/>
<dbReference type="EMBL" id="CP011856">
    <property type="protein sequence ID" value="AKM54048.1"/>
    <property type="molecule type" value="Genomic_DNA"/>
</dbReference>
<evidence type="ECO:0000313" key="2">
    <source>
        <dbReference type="Proteomes" id="UP000035661"/>
    </source>
</evidence>
<dbReference type="InterPro" id="IPR024503">
    <property type="entry name" value="DUF3196"/>
</dbReference>
<dbReference type="RefSeq" id="WP_047791294.1">
    <property type="nucleotide sequence ID" value="NZ_CP011856.1"/>
</dbReference>
<sequence length="254" mass="29944">MEKSNNYYDEILTEIANLLKEGNYEAAYWKARNELEMPYIPQQVETKLVEFFKQANAVMNEQTNRKLPANLSLAEIENILLNSLDEEIHLVAFHYLKNYNVRQILPTIRKYLMNNLYHNASKIHLLYVLKEQNIDEDFQVTKTNGTFTLNPTKIQDFYTHHQVKKIQKLLDQHVYNDNPSLFNVCLYILQNYYYALYPSFIDNNEVADLTCAIIYKGHLLQFDNVQIETIAEQLNCSVAIANKYLELFEIEQVL</sequence>
<evidence type="ECO:0000313" key="1">
    <source>
        <dbReference type="EMBL" id="AKM54048.1"/>
    </source>
</evidence>
<name>A0A0H3XHB8_9MOLU</name>
<gene>
    <name evidence="1" type="ORF">SERIO_v1c04690</name>
</gene>
<dbReference type="Pfam" id="PF11428">
    <property type="entry name" value="DUF3196"/>
    <property type="match status" value="1"/>
</dbReference>
<organism evidence="1 2">
    <name type="scientific">Spiroplasma eriocheiris</name>
    <dbReference type="NCBI Taxonomy" id="315358"/>
    <lineage>
        <taxon>Bacteria</taxon>
        <taxon>Bacillati</taxon>
        <taxon>Mycoplasmatota</taxon>
        <taxon>Mollicutes</taxon>
        <taxon>Entomoplasmatales</taxon>
        <taxon>Spiroplasmataceae</taxon>
        <taxon>Spiroplasma</taxon>
    </lineage>
</organism>
<dbReference type="Proteomes" id="UP000035661">
    <property type="component" value="Chromosome"/>
</dbReference>
<protein>
    <recommendedName>
        <fullName evidence="3">DUF3196 domain-containing protein</fullName>
    </recommendedName>
</protein>